<dbReference type="PANTHER" id="PTHR34512:SF30">
    <property type="entry name" value="OUTER MEMBRANE PROTEIN ASSEMBLY FACTOR BAMB"/>
    <property type="match status" value="1"/>
</dbReference>
<name>A0A918PB12_9ACTN</name>
<dbReference type="AlphaFoldDB" id="A0A918PB12"/>
<feature type="region of interest" description="Disordered" evidence="1">
    <location>
        <begin position="92"/>
        <end position="121"/>
    </location>
</feature>
<dbReference type="Gene3D" id="2.130.10.10">
    <property type="entry name" value="YVTN repeat-like/Quinoprotein amine dehydrogenase"/>
    <property type="match status" value="1"/>
</dbReference>
<feature type="compositionally biased region" description="Pro residues" evidence="1">
    <location>
        <begin position="26"/>
        <end position="55"/>
    </location>
</feature>
<evidence type="ECO:0000256" key="1">
    <source>
        <dbReference type="SAM" id="MobiDB-lite"/>
    </source>
</evidence>
<feature type="domain" description="Pyrrolo-quinoline quinone repeat" evidence="3">
    <location>
        <begin position="214"/>
        <end position="402"/>
    </location>
</feature>
<gene>
    <name evidence="4" type="ORF">GCM10010365_10070</name>
</gene>
<dbReference type="PANTHER" id="PTHR34512">
    <property type="entry name" value="CELL SURFACE PROTEIN"/>
    <property type="match status" value="1"/>
</dbReference>
<evidence type="ECO:0000313" key="5">
    <source>
        <dbReference type="Proteomes" id="UP000622166"/>
    </source>
</evidence>
<dbReference type="RefSeq" id="WP_189855575.1">
    <property type="nucleotide sequence ID" value="NZ_BMVW01000001.1"/>
</dbReference>
<dbReference type="InterPro" id="IPR015943">
    <property type="entry name" value="WD40/YVTN_repeat-like_dom_sf"/>
</dbReference>
<dbReference type="Proteomes" id="UP000622166">
    <property type="component" value="Unassembled WGS sequence"/>
</dbReference>
<sequence>MTQPPDRPPASPPPPNQPPQSGFGAPVPPPPPGPHGPQPGPYAQPPYGYGPPPAPGGGGLSGSRLALVVAAMAAFVMVVVGGAWYAISTGKDEDGTTSASSGGGTGGTSGGTGTEGEGGQDKAPAELLLKVPAPKAEGQRIDSVKGSWLTGSVYAKAGVDEIVGYDAHSGDRSWTLPLSGQTCGGSGEVTDDGVAVVVHKDKKRGSDGSSGYCSRITAFEVSDGEKLWTRTVEERGSATTFNQVVISGTTVAVAGYLGGAAFDARTGESLWTPKTGDCLDSAYTGGAQLVVVRMCGDIGEEEYEIQLLDPKSGVSKWSHKLPAGVDTAEVISTEPVVYAVGPSEADPVDATEVFSLDDSGRLRAKIELAGDTYHHTCGSGQAWGCAGITVGNGKLYVSTKYREGTAEFSRTNEIVSFSLDTGRSTGERVEAGDDYTLFPLRMDGSDLIAYKEGVFDKGDQVISVDGSSSKATVLLETPAHPRVLGAMSGIIPYADEVLYADGRLFLAKEQVSKPRSEDGEEYAALGFGVK</sequence>
<feature type="region of interest" description="Disordered" evidence="1">
    <location>
        <begin position="1"/>
        <end position="55"/>
    </location>
</feature>
<dbReference type="InterPro" id="IPR011047">
    <property type="entry name" value="Quinoprotein_ADH-like_sf"/>
</dbReference>
<dbReference type="InterPro" id="IPR002372">
    <property type="entry name" value="PQQ_rpt_dom"/>
</dbReference>
<keyword evidence="2" id="KW-0812">Transmembrane</keyword>
<organism evidence="4 5">
    <name type="scientific">Streptomyces poonensis</name>
    <dbReference type="NCBI Taxonomy" id="68255"/>
    <lineage>
        <taxon>Bacteria</taxon>
        <taxon>Bacillati</taxon>
        <taxon>Actinomycetota</taxon>
        <taxon>Actinomycetes</taxon>
        <taxon>Kitasatosporales</taxon>
        <taxon>Streptomycetaceae</taxon>
        <taxon>Streptomyces</taxon>
    </lineage>
</organism>
<protein>
    <recommendedName>
        <fullName evidence="3">Pyrrolo-quinoline quinone repeat domain-containing protein</fullName>
    </recommendedName>
</protein>
<proteinExistence type="predicted"/>
<evidence type="ECO:0000259" key="3">
    <source>
        <dbReference type="Pfam" id="PF13360"/>
    </source>
</evidence>
<keyword evidence="2" id="KW-0472">Membrane</keyword>
<keyword evidence="2" id="KW-1133">Transmembrane helix</keyword>
<reference evidence="4" key="1">
    <citation type="journal article" date="2014" name="Int. J. Syst. Evol. Microbiol.">
        <title>Complete genome sequence of Corynebacterium casei LMG S-19264T (=DSM 44701T), isolated from a smear-ripened cheese.</title>
        <authorList>
            <consortium name="US DOE Joint Genome Institute (JGI-PGF)"/>
            <person name="Walter F."/>
            <person name="Albersmeier A."/>
            <person name="Kalinowski J."/>
            <person name="Ruckert C."/>
        </authorList>
    </citation>
    <scope>NUCLEOTIDE SEQUENCE</scope>
    <source>
        <strain evidence="4">JCM 4815</strain>
    </source>
</reference>
<accession>A0A918PB12</accession>
<evidence type="ECO:0000313" key="4">
    <source>
        <dbReference type="EMBL" id="GGY93416.1"/>
    </source>
</evidence>
<feature type="transmembrane region" description="Helical" evidence="2">
    <location>
        <begin position="65"/>
        <end position="87"/>
    </location>
</feature>
<feature type="compositionally biased region" description="Pro residues" evidence="1">
    <location>
        <begin position="1"/>
        <end position="18"/>
    </location>
</feature>
<comment type="caution">
    <text evidence="4">The sequence shown here is derived from an EMBL/GenBank/DDBJ whole genome shotgun (WGS) entry which is preliminary data.</text>
</comment>
<dbReference type="EMBL" id="BMVW01000001">
    <property type="protein sequence ID" value="GGY93416.1"/>
    <property type="molecule type" value="Genomic_DNA"/>
</dbReference>
<dbReference type="Pfam" id="PF13360">
    <property type="entry name" value="PQQ_2"/>
    <property type="match status" value="1"/>
</dbReference>
<dbReference type="SUPFAM" id="SSF50998">
    <property type="entry name" value="Quinoprotein alcohol dehydrogenase-like"/>
    <property type="match status" value="1"/>
</dbReference>
<keyword evidence="5" id="KW-1185">Reference proteome</keyword>
<evidence type="ECO:0000256" key="2">
    <source>
        <dbReference type="SAM" id="Phobius"/>
    </source>
</evidence>
<reference evidence="4" key="2">
    <citation type="submission" date="2020-09" db="EMBL/GenBank/DDBJ databases">
        <authorList>
            <person name="Sun Q."/>
            <person name="Ohkuma M."/>
        </authorList>
    </citation>
    <scope>NUCLEOTIDE SEQUENCE</scope>
    <source>
        <strain evidence="4">JCM 4815</strain>
    </source>
</reference>
<feature type="compositionally biased region" description="Gly residues" evidence="1">
    <location>
        <begin position="101"/>
        <end position="117"/>
    </location>
</feature>